<reference evidence="1" key="1">
    <citation type="submission" date="2019-10" db="EMBL/GenBank/DDBJ databases">
        <authorList>
            <person name="Soares A.E.R."/>
            <person name="Aleixo A."/>
            <person name="Schneider P."/>
            <person name="Miyaki C.Y."/>
            <person name="Schneider M.P."/>
            <person name="Mello C."/>
            <person name="Vasconcelos A.T.R."/>
        </authorList>
    </citation>
    <scope>NUCLEOTIDE SEQUENCE</scope>
    <source>
        <tissue evidence="1">Muscle</tissue>
    </source>
</reference>
<name>A0ABQ9CLD3_9PASS</name>
<evidence type="ECO:0000313" key="2">
    <source>
        <dbReference type="Proteomes" id="UP001145742"/>
    </source>
</evidence>
<proteinExistence type="predicted"/>
<comment type="caution">
    <text evidence="1">The sequence shown here is derived from an EMBL/GenBank/DDBJ whole genome shotgun (WGS) entry which is preliminary data.</text>
</comment>
<accession>A0ABQ9CLD3</accession>
<organism evidence="1 2">
    <name type="scientific">Willisornis vidua</name>
    <name type="common">Xingu scale-backed antbird</name>
    <dbReference type="NCBI Taxonomy" id="1566151"/>
    <lineage>
        <taxon>Eukaryota</taxon>
        <taxon>Metazoa</taxon>
        <taxon>Chordata</taxon>
        <taxon>Craniata</taxon>
        <taxon>Vertebrata</taxon>
        <taxon>Euteleostomi</taxon>
        <taxon>Archelosauria</taxon>
        <taxon>Archosauria</taxon>
        <taxon>Dinosauria</taxon>
        <taxon>Saurischia</taxon>
        <taxon>Theropoda</taxon>
        <taxon>Coelurosauria</taxon>
        <taxon>Aves</taxon>
        <taxon>Neognathae</taxon>
        <taxon>Neoaves</taxon>
        <taxon>Telluraves</taxon>
        <taxon>Australaves</taxon>
        <taxon>Passeriformes</taxon>
        <taxon>Thamnophilidae</taxon>
        <taxon>Willisornis</taxon>
    </lineage>
</organism>
<gene>
    <name evidence="1" type="ORF">WISP_143481</name>
</gene>
<keyword evidence="2" id="KW-1185">Reference proteome</keyword>
<protein>
    <submittedName>
        <fullName evidence="1">Uncharacterized protein</fullName>
    </submittedName>
</protein>
<dbReference type="EMBL" id="WHWB01034750">
    <property type="protein sequence ID" value="KAJ7404786.1"/>
    <property type="molecule type" value="Genomic_DNA"/>
</dbReference>
<evidence type="ECO:0000313" key="1">
    <source>
        <dbReference type="EMBL" id="KAJ7404786.1"/>
    </source>
</evidence>
<dbReference type="Proteomes" id="UP001145742">
    <property type="component" value="Unassembled WGS sequence"/>
</dbReference>
<sequence length="109" mass="12199">MGVLRNSTDDDIALVLFITTHKCKETGAVVEDREMNTIHLNFCKAFISVSNNIVVSELQPGWMHSQMANTDRDISTFENRMLMLDGMPAVRVKTELLESEQGGSDPKVQ</sequence>